<evidence type="ECO:0000256" key="6">
    <source>
        <dbReference type="ARBA" id="ARBA00023014"/>
    </source>
</evidence>
<keyword evidence="7 11" id="KW-0805">Transcription regulation</keyword>
<evidence type="ECO:0000256" key="2">
    <source>
        <dbReference type="ARBA" id="ARBA00006597"/>
    </source>
</evidence>
<evidence type="ECO:0000259" key="12">
    <source>
        <dbReference type="PROSITE" id="PS51674"/>
    </source>
</evidence>
<proteinExistence type="inferred from homology"/>
<dbReference type="GO" id="GO:0046872">
    <property type="term" value="F:metal ion binding"/>
    <property type="evidence" value="ECO:0007669"/>
    <property type="project" value="UniProtKB-KW"/>
</dbReference>
<keyword evidence="4 11" id="KW-0479">Metal-binding</keyword>
<evidence type="ECO:0000256" key="9">
    <source>
        <dbReference type="ARBA" id="ARBA00023157"/>
    </source>
</evidence>
<keyword evidence="6 11" id="KW-0411">Iron-sulfur</keyword>
<gene>
    <name evidence="13" type="primary">whiB7</name>
    <name evidence="11" type="synonym">whiB</name>
    <name evidence="13" type="ORF">Plo01_38860</name>
</gene>
<evidence type="ECO:0000256" key="3">
    <source>
        <dbReference type="ARBA" id="ARBA00022485"/>
    </source>
</evidence>
<accession>A0A8J3RPC1</accession>
<feature type="binding site" evidence="11">
    <location>
        <position position="107"/>
    </location>
    <ligand>
        <name>[4Fe-4S] cluster</name>
        <dbReference type="ChEBI" id="CHEBI:49883"/>
    </ligand>
</feature>
<reference evidence="13 14" key="1">
    <citation type="submission" date="2021-01" db="EMBL/GenBank/DDBJ databases">
        <title>Whole genome shotgun sequence of Planobispora longispora NBRC 13918.</title>
        <authorList>
            <person name="Komaki H."/>
            <person name="Tamura T."/>
        </authorList>
    </citation>
    <scope>NUCLEOTIDE SEQUENCE [LARGE SCALE GENOMIC DNA]</scope>
    <source>
        <strain evidence="13 14">NBRC 13918</strain>
    </source>
</reference>
<comment type="function">
    <text evidence="11">Acts as a transcriptional regulator. Probably redox-responsive. The apo- but not holo-form probably binds DNA.</text>
</comment>
<comment type="PTM">
    <text evidence="11">The Fe-S cluster can be nitrosylated by nitric oxide (NO).</text>
</comment>
<feature type="binding site" evidence="11">
    <location>
        <position position="76"/>
    </location>
    <ligand>
        <name>[4Fe-4S] cluster</name>
        <dbReference type="ChEBI" id="CHEBI:49883"/>
    </ligand>
</feature>
<comment type="similarity">
    <text evidence="2 11">Belongs to the WhiB family.</text>
</comment>
<organism evidence="13 14">
    <name type="scientific">Planobispora longispora</name>
    <dbReference type="NCBI Taxonomy" id="28887"/>
    <lineage>
        <taxon>Bacteria</taxon>
        <taxon>Bacillati</taxon>
        <taxon>Actinomycetota</taxon>
        <taxon>Actinomycetes</taxon>
        <taxon>Streptosporangiales</taxon>
        <taxon>Streptosporangiaceae</taxon>
        <taxon>Planobispora</taxon>
    </lineage>
</organism>
<evidence type="ECO:0000256" key="10">
    <source>
        <dbReference type="ARBA" id="ARBA00023163"/>
    </source>
</evidence>
<keyword evidence="9 11" id="KW-1015">Disulfide bond</keyword>
<comment type="caution">
    <text evidence="13">The sequence shown here is derived from an EMBL/GenBank/DDBJ whole genome shotgun (WGS) entry which is preliminary data.</text>
</comment>
<dbReference type="GO" id="GO:0047134">
    <property type="term" value="F:protein-disulfide reductase [NAD(P)H] activity"/>
    <property type="evidence" value="ECO:0007669"/>
    <property type="project" value="TreeGrafter"/>
</dbReference>
<evidence type="ECO:0000313" key="13">
    <source>
        <dbReference type="EMBL" id="GIH77457.1"/>
    </source>
</evidence>
<dbReference type="GO" id="GO:0005737">
    <property type="term" value="C:cytoplasm"/>
    <property type="evidence" value="ECO:0007669"/>
    <property type="project" value="UniProtKB-SubCell"/>
</dbReference>
<dbReference type="InterPro" id="IPR003482">
    <property type="entry name" value="Whib"/>
</dbReference>
<dbReference type="AlphaFoldDB" id="A0A8J3RPC1"/>
<dbReference type="PROSITE" id="PS51674">
    <property type="entry name" value="4FE4S_WBL"/>
    <property type="match status" value="1"/>
</dbReference>
<evidence type="ECO:0000313" key="14">
    <source>
        <dbReference type="Proteomes" id="UP000616724"/>
    </source>
</evidence>
<feature type="binding site" evidence="11">
    <location>
        <position position="98"/>
    </location>
    <ligand>
        <name>[4Fe-4S] cluster</name>
        <dbReference type="ChEBI" id="CHEBI:49883"/>
    </ligand>
</feature>
<dbReference type="GO" id="GO:0035731">
    <property type="term" value="F:dinitrosyl-iron complex binding"/>
    <property type="evidence" value="ECO:0007669"/>
    <property type="project" value="UniProtKB-UniRule"/>
</dbReference>
<evidence type="ECO:0000256" key="11">
    <source>
        <dbReference type="HAMAP-Rule" id="MF_01479"/>
    </source>
</evidence>
<keyword evidence="3 11" id="KW-0004">4Fe-4S</keyword>
<evidence type="ECO:0000256" key="5">
    <source>
        <dbReference type="ARBA" id="ARBA00023004"/>
    </source>
</evidence>
<evidence type="ECO:0000256" key="1">
    <source>
        <dbReference type="ARBA" id="ARBA00004496"/>
    </source>
</evidence>
<keyword evidence="5 11" id="KW-0408">Iron</keyword>
<dbReference type="Pfam" id="PF02467">
    <property type="entry name" value="Whib"/>
    <property type="match status" value="1"/>
</dbReference>
<feature type="binding site" evidence="11">
    <location>
        <position position="101"/>
    </location>
    <ligand>
        <name>[4Fe-4S] cluster</name>
        <dbReference type="ChEBI" id="CHEBI:49883"/>
    </ligand>
</feature>
<keyword evidence="14" id="KW-1185">Reference proteome</keyword>
<comment type="PTM">
    <text evidence="11">Upon Fe-S cluster removal intramolecular disulfide bonds are formed.</text>
</comment>
<keyword evidence="10 11" id="KW-0804">Transcription</keyword>
<sequence>MGCAVRNPGGTLRSHDLKRESLQAADPQTGSAAFLFVATSLTPTHEVIQKINTKREVTQMGAKTVMDLIDEATIPCRTDPDLWFAESPEDVEFAKALCGDCPIQQACLARALEREEPWGVWGGELILRGVVVPRKRPRGRPRKTPVAA</sequence>
<dbReference type="GO" id="GO:0045454">
    <property type="term" value="P:cell redox homeostasis"/>
    <property type="evidence" value="ECO:0007669"/>
    <property type="project" value="TreeGrafter"/>
</dbReference>
<keyword evidence="11" id="KW-0963">Cytoplasm</keyword>
<evidence type="ECO:0000256" key="4">
    <source>
        <dbReference type="ARBA" id="ARBA00022723"/>
    </source>
</evidence>
<dbReference type="EMBL" id="BOOH01000030">
    <property type="protein sequence ID" value="GIH77457.1"/>
    <property type="molecule type" value="Genomic_DNA"/>
</dbReference>
<dbReference type="PANTHER" id="PTHR38839">
    <property type="entry name" value="TRANSCRIPTIONAL REGULATOR WHID-RELATED"/>
    <property type="match status" value="1"/>
</dbReference>
<evidence type="ECO:0000256" key="7">
    <source>
        <dbReference type="ARBA" id="ARBA00023015"/>
    </source>
</evidence>
<dbReference type="PANTHER" id="PTHR38839:SF2">
    <property type="entry name" value="TRANSCRIPTIONAL REGULATOR WHIB7-RELATED"/>
    <property type="match status" value="1"/>
</dbReference>
<feature type="domain" description="4Fe-4S Wbl-type" evidence="12">
    <location>
        <begin position="75"/>
        <end position="131"/>
    </location>
</feature>
<comment type="cofactor">
    <cofactor evidence="11">
        <name>[4Fe-4S] cluster</name>
        <dbReference type="ChEBI" id="CHEBI:49883"/>
    </cofactor>
    <text evidence="11">Binds 1 [4Fe-4S] cluster per subunit. Following nitrosylation of the [4Fe-4S] cluster binds 1 [4Fe-8(NO)] cluster per subunit.</text>
</comment>
<dbReference type="GO" id="GO:0051539">
    <property type="term" value="F:4 iron, 4 sulfur cluster binding"/>
    <property type="evidence" value="ECO:0007669"/>
    <property type="project" value="UniProtKB-UniRule"/>
</dbReference>
<protein>
    <recommendedName>
        <fullName evidence="11">Transcriptional regulator WhiB</fullName>
    </recommendedName>
</protein>
<evidence type="ECO:0000256" key="8">
    <source>
        <dbReference type="ARBA" id="ARBA00023125"/>
    </source>
</evidence>
<dbReference type="Proteomes" id="UP000616724">
    <property type="component" value="Unassembled WGS sequence"/>
</dbReference>
<dbReference type="GO" id="GO:0045892">
    <property type="term" value="P:negative regulation of DNA-templated transcription"/>
    <property type="evidence" value="ECO:0007669"/>
    <property type="project" value="TreeGrafter"/>
</dbReference>
<dbReference type="InterPro" id="IPR034768">
    <property type="entry name" value="4FE4S_WBL"/>
</dbReference>
<dbReference type="HAMAP" id="MF_01479">
    <property type="entry name" value="WhiB"/>
    <property type="match status" value="1"/>
</dbReference>
<keyword evidence="8 11" id="KW-0238">DNA-binding</keyword>
<name>A0A8J3RPC1_9ACTN</name>
<comment type="subcellular location">
    <subcellularLocation>
        <location evidence="1 11">Cytoplasm</location>
    </subcellularLocation>
</comment>
<dbReference type="GO" id="GO:0003677">
    <property type="term" value="F:DNA binding"/>
    <property type="evidence" value="ECO:0007669"/>
    <property type="project" value="UniProtKB-UniRule"/>
</dbReference>